<name>A0AA86RBD6_9EUKA</name>
<dbReference type="AlphaFoldDB" id="A0AA86RBD6"/>
<dbReference type="EMBL" id="CATOUU010001118">
    <property type="protein sequence ID" value="CAI9973057.1"/>
    <property type="molecule type" value="Genomic_DNA"/>
</dbReference>
<dbReference type="CDD" id="cd14273">
    <property type="entry name" value="UBA_TAP-C_like"/>
    <property type="match status" value="1"/>
</dbReference>
<feature type="region of interest" description="Disordered" evidence="1">
    <location>
        <begin position="218"/>
        <end position="239"/>
    </location>
</feature>
<sequence length="355" mass="42283">MKITHCSKEIAIYFLEEYEYDVDAAIKQFEADQQKQKLQQQQQQEHERVRKINEQSQIEAKLELDTQVRREQQIAQVIEFTGCSRDLAIMHLKQKYFIVNLAVNAFFDSVEDTNKEKYCDENSTKQNLCQDKPKLTEDYKSNITQLSKQVQKQQNCVKQLYIGDINQKFQDNMYVSSEIASEYLRNAGDDYEIAVQQYIDDQATKNKEINVTSAQMQCDDQNTDQDNSSDDATEETQEQNIFKQTVYVPNENNQIYPQNNLLFPQWNNQQYYYGYQPGHYVNQYQGQSVQYQNQFRQNYWQNQPQYCNNQQQNRNNYQNQTAYNAQNKLEFNVPRFNPNVKYEPINENFSSVQFK</sequence>
<dbReference type="Gene3D" id="1.10.8.10">
    <property type="entry name" value="DNA helicase RuvA subunit, C-terminal domain"/>
    <property type="match status" value="1"/>
</dbReference>
<gene>
    <name evidence="3" type="ORF">HINF_LOCUS28695</name>
    <name evidence="2" type="ORF">HINF_LOCUS60702</name>
</gene>
<feature type="compositionally biased region" description="Acidic residues" evidence="1">
    <location>
        <begin position="221"/>
        <end position="237"/>
    </location>
</feature>
<accession>A0AA86RBD6</accession>
<evidence type="ECO:0000313" key="3">
    <source>
        <dbReference type="EMBL" id="CAL6022535.1"/>
    </source>
</evidence>
<organism evidence="2">
    <name type="scientific">Hexamita inflata</name>
    <dbReference type="NCBI Taxonomy" id="28002"/>
    <lineage>
        <taxon>Eukaryota</taxon>
        <taxon>Metamonada</taxon>
        <taxon>Diplomonadida</taxon>
        <taxon>Hexamitidae</taxon>
        <taxon>Hexamitinae</taxon>
        <taxon>Hexamita</taxon>
    </lineage>
</organism>
<reference evidence="2" key="1">
    <citation type="submission" date="2023-06" db="EMBL/GenBank/DDBJ databases">
        <authorList>
            <person name="Kurt Z."/>
        </authorList>
    </citation>
    <scope>NUCLEOTIDE SEQUENCE</scope>
</reference>
<dbReference type="EMBL" id="CAXDID020000091">
    <property type="protein sequence ID" value="CAL6022535.1"/>
    <property type="molecule type" value="Genomic_DNA"/>
</dbReference>
<evidence type="ECO:0000256" key="1">
    <source>
        <dbReference type="SAM" id="MobiDB-lite"/>
    </source>
</evidence>
<dbReference type="InterPro" id="IPR009060">
    <property type="entry name" value="UBA-like_sf"/>
</dbReference>
<protein>
    <submittedName>
        <fullName evidence="2">UBA-like superfamily</fullName>
    </submittedName>
    <submittedName>
        <fullName evidence="3">UBA-like_superfamily</fullName>
    </submittedName>
</protein>
<dbReference type="SUPFAM" id="SSF46934">
    <property type="entry name" value="UBA-like"/>
    <property type="match status" value="1"/>
</dbReference>
<evidence type="ECO:0000313" key="4">
    <source>
        <dbReference type="Proteomes" id="UP001642409"/>
    </source>
</evidence>
<comment type="caution">
    <text evidence="2">The sequence shown here is derived from an EMBL/GenBank/DDBJ whole genome shotgun (WGS) entry which is preliminary data.</text>
</comment>
<reference evidence="3 4" key="2">
    <citation type="submission" date="2024-07" db="EMBL/GenBank/DDBJ databases">
        <authorList>
            <person name="Akdeniz Z."/>
        </authorList>
    </citation>
    <scope>NUCLEOTIDE SEQUENCE [LARGE SCALE GENOMIC DNA]</scope>
</reference>
<dbReference type="Proteomes" id="UP001642409">
    <property type="component" value="Unassembled WGS sequence"/>
</dbReference>
<keyword evidence="4" id="KW-1185">Reference proteome</keyword>
<proteinExistence type="predicted"/>
<dbReference type="Pfam" id="PF14555">
    <property type="entry name" value="UBA_4"/>
    <property type="match status" value="1"/>
</dbReference>
<evidence type="ECO:0000313" key="2">
    <source>
        <dbReference type="EMBL" id="CAI9973057.1"/>
    </source>
</evidence>